<keyword evidence="6" id="KW-1185">Reference proteome</keyword>
<dbReference type="InterPro" id="IPR027417">
    <property type="entry name" value="P-loop_NTPase"/>
</dbReference>
<keyword evidence="3" id="KW-0472">Membrane</keyword>
<accession>D7L227</accession>
<sequence>MDSYFFLGTVVVVALAIYTLLGMLSFMVYRKFRFHLDKKNIACFSFSSFTSFSSCSSLSSTSSPSRKHQVFPSFHGADVRKSFLSHIMKEFKSKAIDIFIDKDIKRSKSIGPELIEAIKGSRIAIVFLSRNYASSSCSLVGMEAHMKKLELMLYLDLNDVRMIGIWGPPGIGKTSIARVLFSKHSDSFDLSVFMENVKGRYTRPGCSDEHSLKLHLHQQFLSQIFNQKDIEVPHLGVIQDRLRDKRVLVVLDDVDQPAQLEAMAKENKWFGPESRIIVTTQGRRLLEGHGIKDMYKVDFPPPREAFQIFCMDAFGQASPKHGFEELAWEATYVSGIHPSGIRSMGSYFRGMSKLEWADALLRLRTNNPDSGSVRTYKKVGIRIRNEKQKIVSRMMSSIRRKQIAAAEERAASVYERTMKEVDSSPVSSTRGLAE</sequence>
<keyword evidence="2" id="KW-0378">Hydrolase</keyword>
<reference evidence="6" key="1">
    <citation type="journal article" date="2011" name="Nat. Genet.">
        <title>The Arabidopsis lyrata genome sequence and the basis of rapid genome size change.</title>
        <authorList>
            <person name="Hu T.T."/>
            <person name="Pattyn P."/>
            <person name="Bakker E.G."/>
            <person name="Cao J."/>
            <person name="Cheng J.-F."/>
            <person name="Clark R.M."/>
            <person name="Fahlgren N."/>
            <person name="Fawcett J.A."/>
            <person name="Grimwood J."/>
            <person name="Gundlach H."/>
            <person name="Haberer G."/>
            <person name="Hollister J.D."/>
            <person name="Ossowski S."/>
            <person name="Ottilar R.P."/>
            <person name="Salamov A.A."/>
            <person name="Schneeberger K."/>
            <person name="Spannagl M."/>
            <person name="Wang X."/>
            <person name="Yang L."/>
            <person name="Nasrallah M.E."/>
            <person name="Bergelson J."/>
            <person name="Carrington J.C."/>
            <person name="Gaut B.S."/>
            <person name="Schmutz J."/>
            <person name="Mayer K.F.X."/>
            <person name="Van de Peer Y."/>
            <person name="Grigoriev I.V."/>
            <person name="Nordborg M."/>
            <person name="Weigel D."/>
            <person name="Guo Y.-L."/>
        </authorList>
    </citation>
    <scope>NUCLEOTIDE SEQUENCE [LARGE SCALE GENOMIC DNA]</scope>
    <source>
        <strain evidence="6">cv. MN47</strain>
    </source>
</reference>
<dbReference type="PROSITE" id="PS50104">
    <property type="entry name" value="TIR"/>
    <property type="match status" value="1"/>
</dbReference>
<dbReference type="InterPro" id="IPR035897">
    <property type="entry name" value="Toll_tir_struct_dom_sf"/>
</dbReference>
<organism evidence="6">
    <name type="scientific">Arabidopsis lyrata subsp. lyrata</name>
    <name type="common">Lyre-leaved rock-cress</name>
    <dbReference type="NCBI Taxonomy" id="81972"/>
    <lineage>
        <taxon>Eukaryota</taxon>
        <taxon>Viridiplantae</taxon>
        <taxon>Streptophyta</taxon>
        <taxon>Embryophyta</taxon>
        <taxon>Tracheophyta</taxon>
        <taxon>Spermatophyta</taxon>
        <taxon>Magnoliopsida</taxon>
        <taxon>eudicotyledons</taxon>
        <taxon>Gunneridae</taxon>
        <taxon>Pentapetalae</taxon>
        <taxon>rosids</taxon>
        <taxon>malvids</taxon>
        <taxon>Brassicales</taxon>
        <taxon>Brassicaceae</taxon>
        <taxon>Camelineae</taxon>
        <taxon>Arabidopsis</taxon>
    </lineage>
</organism>
<dbReference type="InterPro" id="IPR002182">
    <property type="entry name" value="NB-ARC"/>
</dbReference>
<dbReference type="AlphaFoldDB" id="D7L227"/>
<dbReference type="Gene3D" id="3.40.50.300">
    <property type="entry name" value="P-loop containing nucleotide triphosphate hydrolases"/>
    <property type="match status" value="1"/>
</dbReference>
<keyword evidence="3" id="KW-0812">Transmembrane</keyword>
<dbReference type="EMBL" id="GL348715">
    <property type="protein sequence ID" value="EFH60691.1"/>
    <property type="molecule type" value="Genomic_DNA"/>
</dbReference>
<protein>
    <recommendedName>
        <fullName evidence="4">TIR domain-containing protein</fullName>
    </recommendedName>
</protein>
<dbReference type="SUPFAM" id="SSF52540">
    <property type="entry name" value="P-loop containing nucleoside triphosphate hydrolases"/>
    <property type="match status" value="1"/>
</dbReference>
<evidence type="ECO:0000256" key="3">
    <source>
        <dbReference type="SAM" id="Phobius"/>
    </source>
</evidence>
<proteinExistence type="predicted"/>
<evidence type="ECO:0000259" key="4">
    <source>
        <dbReference type="PROSITE" id="PS50104"/>
    </source>
</evidence>
<dbReference type="Proteomes" id="UP000008694">
    <property type="component" value="Unassembled WGS sequence"/>
</dbReference>
<dbReference type="PANTHER" id="PTHR11017">
    <property type="entry name" value="LEUCINE-RICH REPEAT-CONTAINING PROTEIN"/>
    <property type="match status" value="1"/>
</dbReference>
<dbReference type="Pfam" id="PF01582">
    <property type="entry name" value="TIR"/>
    <property type="match status" value="1"/>
</dbReference>
<evidence type="ECO:0000313" key="6">
    <source>
        <dbReference type="Proteomes" id="UP000008694"/>
    </source>
</evidence>
<dbReference type="PRINTS" id="PR00364">
    <property type="entry name" value="DISEASERSIST"/>
</dbReference>
<feature type="transmembrane region" description="Helical" evidence="3">
    <location>
        <begin position="6"/>
        <end position="29"/>
    </location>
</feature>
<name>D7L227_ARALL</name>
<dbReference type="InterPro" id="IPR044974">
    <property type="entry name" value="Disease_R_plants"/>
</dbReference>
<feature type="domain" description="TIR" evidence="4">
    <location>
        <begin position="66"/>
        <end position="201"/>
    </location>
</feature>
<dbReference type="Pfam" id="PF00931">
    <property type="entry name" value="NB-ARC"/>
    <property type="match status" value="1"/>
</dbReference>
<evidence type="ECO:0000256" key="2">
    <source>
        <dbReference type="ARBA" id="ARBA00022801"/>
    </source>
</evidence>
<dbReference type="FunFam" id="3.40.50.300:FF:001002">
    <property type="entry name" value="Disease resistance protein (TIR-NBS-LRR class)"/>
    <property type="match status" value="1"/>
</dbReference>
<keyword evidence="1" id="KW-0677">Repeat</keyword>
<gene>
    <name evidence="5" type="ORF">ARALYDRAFT_477682</name>
</gene>
<evidence type="ECO:0000256" key="1">
    <source>
        <dbReference type="ARBA" id="ARBA00022737"/>
    </source>
</evidence>
<dbReference type="SUPFAM" id="SSF52200">
    <property type="entry name" value="Toll/Interleukin receptor TIR domain"/>
    <property type="match status" value="1"/>
</dbReference>
<dbReference type="GO" id="GO:0007165">
    <property type="term" value="P:signal transduction"/>
    <property type="evidence" value="ECO:0007669"/>
    <property type="project" value="InterPro"/>
</dbReference>
<keyword evidence="3" id="KW-1133">Transmembrane helix</keyword>
<evidence type="ECO:0000313" key="5">
    <source>
        <dbReference type="EMBL" id="EFH60691.1"/>
    </source>
</evidence>
<feature type="non-terminal residue" evidence="5">
    <location>
        <position position="434"/>
    </location>
</feature>
<dbReference type="HOGENOM" id="CLU_001561_2_3_1"/>
<dbReference type="Gramene" id="fgenesh2_kg.3__383__AT3G04210.1">
    <property type="protein sequence ID" value="fgenesh2_kg.3__383__AT3G04210.1"/>
    <property type="gene ID" value="fgenesh2_kg.3__383__AT3G04210.1"/>
</dbReference>
<dbReference type="STRING" id="81972.D7L227"/>
<dbReference type="GO" id="GO:0006952">
    <property type="term" value="P:defense response"/>
    <property type="evidence" value="ECO:0007669"/>
    <property type="project" value="InterPro"/>
</dbReference>
<dbReference type="PANTHER" id="PTHR11017:SF333">
    <property type="entry name" value="ADP-RIBOSYL CYCLASE_CYCLIC ADP-RIBOSE HYDROLASE-RELATED"/>
    <property type="match status" value="1"/>
</dbReference>
<dbReference type="GO" id="GO:0043531">
    <property type="term" value="F:ADP binding"/>
    <property type="evidence" value="ECO:0007669"/>
    <property type="project" value="InterPro"/>
</dbReference>
<dbReference type="Gene3D" id="3.40.50.10140">
    <property type="entry name" value="Toll/interleukin-1 receptor homology (TIR) domain"/>
    <property type="match status" value="1"/>
</dbReference>
<dbReference type="SMART" id="SM00255">
    <property type="entry name" value="TIR"/>
    <property type="match status" value="1"/>
</dbReference>
<dbReference type="InterPro" id="IPR000157">
    <property type="entry name" value="TIR_dom"/>
</dbReference>
<dbReference type="GO" id="GO:0016787">
    <property type="term" value="F:hydrolase activity"/>
    <property type="evidence" value="ECO:0007669"/>
    <property type="project" value="UniProtKB-KW"/>
</dbReference>